<organism evidence="7 8">
    <name type="scientific">Pikeienuella piscinae</name>
    <dbReference type="NCBI Taxonomy" id="2748098"/>
    <lineage>
        <taxon>Bacteria</taxon>
        <taxon>Pseudomonadati</taxon>
        <taxon>Pseudomonadota</taxon>
        <taxon>Alphaproteobacteria</taxon>
        <taxon>Rhodobacterales</taxon>
        <taxon>Paracoccaceae</taxon>
        <taxon>Pikeienuella</taxon>
    </lineage>
</organism>
<dbReference type="GO" id="GO:0005737">
    <property type="term" value="C:cytoplasm"/>
    <property type="evidence" value="ECO:0007669"/>
    <property type="project" value="UniProtKB-UniRule"/>
</dbReference>
<feature type="binding site" evidence="4">
    <location>
        <position position="164"/>
    </location>
    <ligand>
        <name>pyridoxal 5'-phosphate</name>
        <dbReference type="ChEBI" id="CHEBI:597326"/>
    </ligand>
</feature>
<evidence type="ECO:0000256" key="6">
    <source>
        <dbReference type="PIRNR" id="PIRNR038800"/>
    </source>
</evidence>
<dbReference type="InterPro" id="IPR010111">
    <property type="entry name" value="Kynureninase"/>
</dbReference>
<dbReference type="GO" id="GO:0009435">
    <property type="term" value="P:NAD+ biosynthetic process"/>
    <property type="evidence" value="ECO:0007669"/>
    <property type="project" value="UniProtKB-UniRule"/>
</dbReference>
<evidence type="ECO:0000256" key="4">
    <source>
        <dbReference type="HAMAP-Rule" id="MF_01970"/>
    </source>
</evidence>
<dbReference type="GO" id="GO:0019441">
    <property type="term" value="P:L-tryptophan catabolic process to kynurenine"/>
    <property type="evidence" value="ECO:0007669"/>
    <property type="project" value="TreeGrafter"/>
</dbReference>
<comment type="catalytic activity">
    <reaction evidence="6">
        <text>3-hydroxy-L-kynurenine + H2O = 3-hydroxyanthranilate + L-alanine + H(+)</text>
        <dbReference type="Rhea" id="RHEA:25143"/>
        <dbReference type="ChEBI" id="CHEBI:15377"/>
        <dbReference type="ChEBI" id="CHEBI:15378"/>
        <dbReference type="ChEBI" id="CHEBI:36559"/>
        <dbReference type="ChEBI" id="CHEBI:57972"/>
        <dbReference type="ChEBI" id="CHEBI:58125"/>
        <dbReference type="EC" id="3.7.1.3"/>
    </reaction>
</comment>
<comment type="pathway">
    <text evidence="4 6">Amino-acid degradation; L-kynurenine degradation; L-alanine and anthranilate from L-kynurenine: step 1/1.</text>
</comment>
<evidence type="ECO:0000256" key="3">
    <source>
        <dbReference type="ARBA" id="ARBA00022898"/>
    </source>
</evidence>
<dbReference type="GO" id="GO:0043420">
    <property type="term" value="P:anthranilate metabolic process"/>
    <property type="evidence" value="ECO:0007669"/>
    <property type="project" value="TreeGrafter"/>
</dbReference>
<sequence>MTDIAALDRADPLAAKRAEFLIPEGVIYLDGNSLGPLTKGAQARIASAVADEWGEMLIRGWNDAGWFTAPGRVGDRIGALIGAPPGSVTAADNTSINVFKCLSAALAMRPDRKVVLSDSGNFPTDLYIAEGLIAGLGGGHRLKTVAPEEVADALDEDVAVMMLTEVDYRTGRRHDMAGLTRRAHEVGALAMWDLAHSAGAFEVDLTGAGADFAVGCGYKYLNGGPGAPAFLYVRPERQARVRPLISGWMGHEAPFAFDPDYRPLEGIGRMRVGTPPVISLKGLDAALDVFDGVEMAAIRAKSISLSELFIAEVERRCAGHGLRLVSPRDPAVRGSQVSFAHEQGYAAMQALIARGVIGDFRAPDVMRFGFAPLYLSHADVAAAAGVLAEVLDGRLWDRPEYLTRSDVT</sequence>
<dbReference type="KEGG" id="hdh:G5B40_16330"/>
<feature type="binding site" evidence="4">
    <location>
        <position position="274"/>
    </location>
    <ligand>
        <name>pyridoxal 5'-phosphate</name>
        <dbReference type="ChEBI" id="CHEBI:597326"/>
    </ligand>
</feature>
<feature type="binding site" evidence="4">
    <location>
        <position position="193"/>
    </location>
    <ligand>
        <name>pyridoxal 5'-phosphate</name>
        <dbReference type="ChEBI" id="CHEBI:597326"/>
    </ligand>
</feature>
<gene>
    <name evidence="4 7" type="primary">kynU</name>
    <name evidence="7" type="ORF">G5B40_16330</name>
</gene>
<dbReference type="Gene3D" id="3.90.1150.10">
    <property type="entry name" value="Aspartate Aminotransferase, domain 1"/>
    <property type="match status" value="1"/>
</dbReference>
<dbReference type="EMBL" id="CP049056">
    <property type="protein sequence ID" value="QIE56865.1"/>
    <property type="molecule type" value="Genomic_DNA"/>
</dbReference>
<dbReference type="GO" id="GO:0030170">
    <property type="term" value="F:pyridoxal phosphate binding"/>
    <property type="evidence" value="ECO:0007669"/>
    <property type="project" value="UniProtKB-UniRule"/>
</dbReference>
<comment type="catalytic activity">
    <reaction evidence="4 6">
        <text>L-kynurenine + H2O = anthranilate + L-alanine + H(+)</text>
        <dbReference type="Rhea" id="RHEA:16813"/>
        <dbReference type="ChEBI" id="CHEBI:15377"/>
        <dbReference type="ChEBI" id="CHEBI:15378"/>
        <dbReference type="ChEBI" id="CHEBI:16567"/>
        <dbReference type="ChEBI" id="CHEBI:57959"/>
        <dbReference type="ChEBI" id="CHEBI:57972"/>
        <dbReference type="EC" id="3.7.1.3"/>
    </reaction>
</comment>
<feature type="binding site" evidence="4">
    <location>
        <position position="218"/>
    </location>
    <ligand>
        <name>pyridoxal 5'-phosphate</name>
        <dbReference type="ChEBI" id="CHEBI:597326"/>
    </ligand>
</feature>
<feature type="modified residue" description="N6-(pyridoxal phosphate)lysine" evidence="4">
    <location>
        <position position="219"/>
    </location>
</feature>
<feature type="binding site" evidence="4">
    <location>
        <position position="248"/>
    </location>
    <ligand>
        <name>pyridoxal 5'-phosphate</name>
        <dbReference type="ChEBI" id="CHEBI:597326"/>
    </ligand>
</feature>
<dbReference type="InterPro" id="IPR015422">
    <property type="entry name" value="PyrdxlP-dep_Trfase_small"/>
</dbReference>
<evidence type="ECO:0000313" key="8">
    <source>
        <dbReference type="Proteomes" id="UP000503336"/>
    </source>
</evidence>
<comment type="similarity">
    <text evidence="4 6">Belongs to the kynureninase family.</text>
</comment>
<protein>
    <recommendedName>
        <fullName evidence="4 5">Kynureninase</fullName>
        <ecNumber evidence="4 5">3.7.1.3</ecNumber>
    </recommendedName>
    <alternativeName>
        <fullName evidence="4">L-kynurenine hydrolase</fullName>
    </alternativeName>
</protein>
<name>A0A7L5BY64_9RHOB</name>
<keyword evidence="1 4" id="KW-0662">Pyridine nucleotide biosynthesis</keyword>
<reference evidence="7 8" key="1">
    <citation type="submission" date="2020-02" db="EMBL/GenBank/DDBJ databases">
        <title>complete genome sequence of Rhodobacteraceae bacterium.</title>
        <authorList>
            <person name="Park J."/>
            <person name="Kim Y.-S."/>
            <person name="Kim K.-H."/>
        </authorList>
    </citation>
    <scope>NUCLEOTIDE SEQUENCE [LARGE SCALE GENOMIC DNA]</scope>
    <source>
        <strain evidence="7 8">RR4-56</strain>
    </source>
</reference>
<dbReference type="NCBIfam" id="TIGR01814">
    <property type="entry name" value="kynureninase"/>
    <property type="match status" value="1"/>
</dbReference>
<evidence type="ECO:0000256" key="5">
    <source>
        <dbReference type="NCBIfam" id="TIGR01814"/>
    </source>
</evidence>
<dbReference type="SUPFAM" id="SSF53383">
    <property type="entry name" value="PLP-dependent transferases"/>
    <property type="match status" value="1"/>
</dbReference>
<dbReference type="PANTHER" id="PTHR14084:SF0">
    <property type="entry name" value="KYNURENINASE"/>
    <property type="match status" value="1"/>
</dbReference>
<dbReference type="HAMAP" id="MF_01970">
    <property type="entry name" value="Kynureninase"/>
    <property type="match status" value="1"/>
</dbReference>
<evidence type="ECO:0000313" key="7">
    <source>
        <dbReference type="EMBL" id="QIE56865.1"/>
    </source>
</evidence>
<feature type="binding site" evidence="4">
    <location>
        <position position="94"/>
    </location>
    <ligand>
        <name>pyridoxal 5'-phosphate</name>
        <dbReference type="ChEBI" id="CHEBI:597326"/>
    </ligand>
</feature>
<feature type="binding site" evidence="4">
    <location>
        <begin position="122"/>
        <end position="125"/>
    </location>
    <ligand>
        <name>pyridoxal 5'-phosphate</name>
        <dbReference type="ChEBI" id="CHEBI:597326"/>
    </ligand>
</feature>
<dbReference type="InterPro" id="IPR015421">
    <property type="entry name" value="PyrdxlP-dep_Trfase_major"/>
</dbReference>
<accession>A0A7L5BY64</accession>
<dbReference type="UniPathway" id="UPA00334">
    <property type="reaction ID" value="UER00455"/>
</dbReference>
<dbReference type="Gene3D" id="3.40.640.10">
    <property type="entry name" value="Type I PLP-dependent aspartate aminotransferase-like (Major domain)"/>
    <property type="match status" value="1"/>
</dbReference>
<dbReference type="InterPro" id="IPR015424">
    <property type="entry name" value="PyrdxlP-dep_Trfase"/>
</dbReference>
<dbReference type="GO" id="GO:0030429">
    <property type="term" value="F:kynureninase activity"/>
    <property type="evidence" value="ECO:0007669"/>
    <property type="project" value="UniProtKB-UniRule"/>
</dbReference>
<dbReference type="RefSeq" id="WP_165100735.1">
    <property type="nucleotide sequence ID" value="NZ_CP049056.1"/>
</dbReference>
<dbReference type="PIRSF" id="PIRSF038800">
    <property type="entry name" value="KYNU"/>
    <property type="match status" value="1"/>
</dbReference>
<comment type="pathway">
    <text evidence="4 6">Cofactor biosynthesis; NAD(+) biosynthesis; quinolinate from L-kynurenine: step 2/3.</text>
</comment>
<dbReference type="AlphaFoldDB" id="A0A7L5BY64"/>
<comment type="subunit">
    <text evidence="4 6">Homodimer.</text>
</comment>
<dbReference type="Proteomes" id="UP000503336">
    <property type="component" value="Chromosome"/>
</dbReference>
<evidence type="ECO:0000256" key="2">
    <source>
        <dbReference type="ARBA" id="ARBA00022801"/>
    </source>
</evidence>
<proteinExistence type="inferred from homology"/>
<dbReference type="Pfam" id="PF22580">
    <property type="entry name" value="KYNU_C"/>
    <property type="match status" value="1"/>
</dbReference>
<comment type="cofactor">
    <cofactor evidence="4 6">
        <name>pyridoxal 5'-phosphate</name>
        <dbReference type="ChEBI" id="CHEBI:597326"/>
    </cofactor>
</comment>
<dbReference type="FunFam" id="3.40.640.10:FF:000107">
    <property type="entry name" value="Kynureninase"/>
    <property type="match status" value="1"/>
</dbReference>
<feature type="binding site" evidence="4">
    <location>
        <position position="95"/>
    </location>
    <ligand>
        <name>pyridoxal 5'-phosphate</name>
        <dbReference type="ChEBI" id="CHEBI:597326"/>
    </ligand>
</feature>
<keyword evidence="3 4" id="KW-0663">Pyridoxal phosphate</keyword>
<dbReference type="PANTHER" id="PTHR14084">
    <property type="entry name" value="KYNURENINASE"/>
    <property type="match status" value="1"/>
</dbReference>
<keyword evidence="2 4" id="KW-0378">Hydrolase</keyword>
<comment type="function">
    <text evidence="4 6">Catalyzes the cleavage of L-kynurenine (L-Kyn) and L-3-hydroxykynurenine (L-3OHKyn) into anthranilic acid (AA) and 3-hydroxyanthranilic acid (3-OHAA), respectively.</text>
</comment>
<keyword evidence="8" id="KW-1185">Reference proteome</keyword>
<dbReference type="GO" id="GO:0019805">
    <property type="term" value="P:quinolinate biosynthetic process"/>
    <property type="evidence" value="ECO:0007669"/>
    <property type="project" value="UniProtKB-UniRule"/>
</dbReference>
<dbReference type="GO" id="GO:0097053">
    <property type="term" value="P:L-kynurenine catabolic process"/>
    <property type="evidence" value="ECO:0007669"/>
    <property type="project" value="UniProtKB-UniRule"/>
</dbReference>
<feature type="binding site" evidence="4">
    <location>
        <position position="196"/>
    </location>
    <ligand>
        <name>pyridoxal 5'-phosphate</name>
        <dbReference type="ChEBI" id="CHEBI:597326"/>
    </ligand>
</feature>
<dbReference type="UniPathway" id="UPA00253">
    <property type="reaction ID" value="UER00329"/>
</dbReference>
<dbReference type="EC" id="3.7.1.3" evidence="4 5"/>
<evidence type="ECO:0000256" key="1">
    <source>
        <dbReference type="ARBA" id="ARBA00022642"/>
    </source>
</evidence>